<evidence type="ECO:0000313" key="2">
    <source>
        <dbReference type="Proteomes" id="UP001148662"/>
    </source>
</evidence>
<sequence>MVPWNAAKAKVRSTLNLYRRHYEGYANIALRVQRLRTLQEKKAAQAKAARRDIAVLLEKNKLETARIKVENIINEDIHIELLELLELYCELLLARFGLLDQNTREPDPGVSEGVCAIIHAAPRTELKELHILRDILMHKYGRDFSIAVMENKDGCVTERITKKLVTHTPSAELVDAYLAEIAKGYGVEWVPRNGSKDDGDNGGEGGVKASCALRSLVSARRLRPRPEVQLTCVLSQEPEKTKELESPLPDATAISAEARKAGVRTPKLPEMPPTEEEESSEDTPSKGLVKPAPPEDDFEALAKRFAALKKR</sequence>
<dbReference type="EMBL" id="JANHOG010000236">
    <property type="protein sequence ID" value="KAJ3556496.1"/>
    <property type="molecule type" value="Genomic_DNA"/>
</dbReference>
<reference evidence="1" key="1">
    <citation type="submission" date="2022-07" db="EMBL/GenBank/DDBJ databases">
        <title>Genome Sequence of Phlebia brevispora.</title>
        <authorList>
            <person name="Buettner E."/>
        </authorList>
    </citation>
    <scope>NUCLEOTIDE SEQUENCE</scope>
    <source>
        <strain evidence="1">MPL23</strain>
    </source>
</reference>
<evidence type="ECO:0000313" key="1">
    <source>
        <dbReference type="EMBL" id="KAJ3556496.1"/>
    </source>
</evidence>
<dbReference type="Proteomes" id="UP001148662">
    <property type="component" value="Unassembled WGS sequence"/>
</dbReference>
<protein>
    <submittedName>
        <fullName evidence="1">Uncharacterized protein</fullName>
    </submittedName>
</protein>
<proteinExistence type="predicted"/>
<comment type="caution">
    <text evidence="1">The sequence shown here is derived from an EMBL/GenBank/DDBJ whole genome shotgun (WGS) entry which is preliminary data.</text>
</comment>
<keyword evidence="2" id="KW-1185">Reference proteome</keyword>
<organism evidence="1 2">
    <name type="scientific">Phlebia brevispora</name>
    <dbReference type="NCBI Taxonomy" id="194682"/>
    <lineage>
        <taxon>Eukaryota</taxon>
        <taxon>Fungi</taxon>
        <taxon>Dikarya</taxon>
        <taxon>Basidiomycota</taxon>
        <taxon>Agaricomycotina</taxon>
        <taxon>Agaricomycetes</taxon>
        <taxon>Polyporales</taxon>
        <taxon>Meruliaceae</taxon>
        <taxon>Phlebia</taxon>
    </lineage>
</organism>
<gene>
    <name evidence="1" type="ORF">NM688_g1999</name>
</gene>
<accession>A0ACC1TA04</accession>
<name>A0ACC1TA04_9APHY</name>